<protein>
    <submittedName>
        <fullName evidence="2">Uncharacterized protein</fullName>
    </submittedName>
</protein>
<dbReference type="AlphaFoldDB" id="A8RQQ5"/>
<organism evidence="2 3">
    <name type="scientific">Enterocloster bolteae (strain ATCC BAA-613 / DSM 15670 / CCUG 46953 / JCM 12243 / WAL 16351)</name>
    <name type="common">Clostridium bolteae</name>
    <dbReference type="NCBI Taxonomy" id="411902"/>
    <lineage>
        <taxon>Bacteria</taxon>
        <taxon>Bacillati</taxon>
        <taxon>Bacillota</taxon>
        <taxon>Clostridia</taxon>
        <taxon>Lachnospirales</taxon>
        <taxon>Lachnospiraceae</taxon>
        <taxon>Enterocloster</taxon>
    </lineage>
</organism>
<feature type="transmembrane region" description="Helical" evidence="1">
    <location>
        <begin position="90"/>
        <end position="123"/>
    </location>
</feature>
<dbReference type="HOGENOM" id="CLU_1966705_0_0_9"/>
<evidence type="ECO:0000256" key="1">
    <source>
        <dbReference type="SAM" id="Phobius"/>
    </source>
</evidence>
<evidence type="ECO:0000313" key="3">
    <source>
        <dbReference type="Proteomes" id="UP000005396"/>
    </source>
</evidence>
<keyword evidence="1" id="KW-0472">Membrane</keyword>
<gene>
    <name evidence="2" type="ORF">CLOBOL_02800</name>
</gene>
<dbReference type="Proteomes" id="UP000005396">
    <property type="component" value="Unassembled WGS sequence"/>
</dbReference>
<proteinExistence type="predicted"/>
<reference evidence="2 3" key="2">
    <citation type="submission" date="2007-09" db="EMBL/GenBank/DDBJ databases">
        <title>Draft genome sequence of Clostridium bolteae (ATCC BAA-613).</title>
        <authorList>
            <person name="Sudarsanam P."/>
            <person name="Ley R."/>
            <person name="Guruge J."/>
            <person name="Turnbaugh P.J."/>
            <person name="Mahowald M."/>
            <person name="Liep D."/>
            <person name="Gordon J."/>
        </authorList>
    </citation>
    <scope>NUCLEOTIDE SEQUENCE [LARGE SCALE GENOMIC DNA]</scope>
    <source>
        <strain evidence="3">ATCC BAA-613 / DSM 15670 / CCUG 46953 / JCM 12243 / WAL 16351</strain>
    </source>
</reference>
<reference evidence="2 3" key="1">
    <citation type="submission" date="2007-08" db="EMBL/GenBank/DDBJ databases">
        <authorList>
            <person name="Fulton L."/>
            <person name="Clifton S."/>
            <person name="Fulton B."/>
            <person name="Xu J."/>
            <person name="Minx P."/>
            <person name="Pepin K.H."/>
            <person name="Johnson M."/>
            <person name="Thiruvilangam P."/>
            <person name="Bhonagiri V."/>
            <person name="Nash W.E."/>
            <person name="Mardis E.R."/>
            <person name="Wilson R.K."/>
        </authorList>
    </citation>
    <scope>NUCLEOTIDE SEQUENCE [LARGE SCALE GENOMIC DNA]</scope>
    <source>
        <strain evidence="3">ATCC BAA-613 / DSM 15670 / CCUG 46953 / JCM 12243 / WAL 16351</strain>
    </source>
</reference>
<comment type="caution">
    <text evidence="2">The sequence shown here is derived from an EMBL/GenBank/DDBJ whole genome shotgun (WGS) entry which is preliminary data.</text>
</comment>
<evidence type="ECO:0000313" key="2">
    <source>
        <dbReference type="EMBL" id="EDP16886.1"/>
    </source>
</evidence>
<dbReference type="PaxDb" id="411902-CLOBOL_02800"/>
<dbReference type="EMBL" id="ABCC02000026">
    <property type="protein sequence ID" value="EDP16886.1"/>
    <property type="molecule type" value="Genomic_DNA"/>
</dbReference>
<accession>A8RQQ5</accession>
<keyword evidence="1" id="KW-0812">Transmembrane</keyword>
<name>A8RQQ5_ENTBW</name>
<sequence length="127" mass="13126">MGTGTELVQKDILQGHVFPVKMSGTSSMKPMALSMMMLPKVFTLAGVFLKVPCSFSAFQGVCLTMVGTAWAVVLGGIIIRITGVAGITGIAGIAGIAAIAAIAGMIGIFHLVHFISILVHIVLSLSR</sequence>
<keyword evidence="1" id="KW-1133">Transmembrane helix</keyword>